<comment type="caution">
    <text evidence="2">The sequence shown here is derived from an EMBL/GenBank/DDBJ whole genome shotgun (WGS) entry which is preliminary data.</text>
</comment>
<organism evidence="2 3">
    <name type="scientific">Amblyomma americanum</name>
    <name type="common">Lone star tick</name>
    <dbReference type="NCBI Taxonomy" id="6943"/>
    <lineage>
        <taxon>Eukaryota</taxon>
        <taxon>Metazoa</taxon>
        <taxon>Ecdysozoa</taxon>
        <taxon>Arthropoda</taxon>
        <taxon>Chelicerata</taxon>
        <taxon>Arachnida</taxon>
        <taxon>Acari</taxon>
        <taxon>Parasitiformes</taxon>
        <taxon>Ixodida</taxon>
        <taxon>Ixodoidea</taxon>
        <taxon>Ixodidae</taxon>
        <taxon>Amblyomminae</taxon>
        <taxon>Amblyomma</taxon>
    </lineage>
</organism>
<dbReference type="InterPro" id="IPR022542">
    <property type="entry name" value="FOCAD/RST1_DUF3730"/>
</dbReference>
<evidence type="ECO:0000259" key="1">
    <source>
        <dbReference type="Pfam" id="PF12530"/>
    </source>
</evidence>
<dbReference type="SUPFAM" id="SSF48371">
    <property type="entry name" value="ARM repeat"/>
    <property type="match status" value="1"/>
</dbReference>
<dbReference type="GO" id="GO:0060147">
    <property type="term" value="P:regulation of post-transcriptional gene silencing"/>
    <property type="evidence" value="ECO:0007669"/>
    <property type="project" value="InterPro"/>
</dbReference>
<dbReference type="InterPro" id="IPR016024">
    <property type="entry name" value="ARM-type_fold"/>
</dbReference>
<protein>
    <recommendedName>
        <fullName evidence="1">DUF3730 domain-containing protein</fullName>
    </recommendedName>
</protein>
<evidence type="ECO:0000313" key="3">
    <source>
        <dbReference type="Proteomes" id="UP001321473"/>
    </source>
</evidence>
<dbReference type="EMBL" id="JARKHS020031416">
    <property type="protein sequence ID" value="KAK8761226.1"/>
    <property type="molecule type" value="Genomic_DNA"/>
</dbReference>
<sequence>MEDIRVMLNFDVPCVQRKAVHKLLQQIGHHLKPGDPPLSAETAKGGLPQEVELLVEQCGEQAECCEALVSLVVAGQLEWRYALGQLLGACTAATRHPSGAVAAVGRLLMLHMQGELEAGPYHCPFALRSHPLVLVLRERPDCWDAVLQATQEALHTCSGQEEALVELLRPVLVHCLAGPSQPAGHASLRLWLWLALAQHWPRWLRALLPWMPLCEQDVQWQLPVMEQLLPRAEPPLNGPCSLQALTACLLALDAGLGCGGVLRTLLGCLRGRPKDDQRVSSAEEQLVWDACLVLAAMLLARVPGSGLTDILDLCEVLLQRRDCGDWRGGGVGRCLALPLCLLVQQQQLLPRGLQGRAAALLGRLATDDGPAAPLEERMVPSAVTLASCHPLVTGALFAATCLRVCSPKECVERWRSLRGVLLPGQDSALLGMLVASSALLGSQAPTDARVALDALRREVDACTQLAPCVLPLLLHVLGRSRCPETLALVLRSLAATANHKYALGPLWSGVRALSGHHPSLAALCLPGLATLCVRQPQALPVLLQALGDDFASQGDDLVLAKAQAIGILLEHSASQHGANLLRPLVSLVTSCHGDRQGAAVVLALRCLHQLCAAEVVNVKTTLSSVVPKLWKDDRPLVVRAVCELMAVVPAVSVPTVEYERYEQEAAARLWRLAVAPEGHPAVRGGAFRALAAFPPSCHSLKHLPSEVRPHLSLLGSGWHDLRRIILLLL</sequence>
<dbReference type="Pfam" id="PF12530">
    <property type="entry name" value="DUF3730"/>
    <property type="match status" value="1"/>
</dbReference>
<reference evidence="2 3" key="1">
    <citation type="journal article" date="2023" name="Arcadia Sci">
        <title>De novo assembly of a long-read Amblyomma americanum tick genome.</title>
        <authorList>
            <person name="Chou S."/>
            <person name="Poskanzer K.E."/>
            <person name="Rollins M."/>
            <person name="Thuy-Boun P.S."/>
        </authorList>
    </citation>
    <scope>NUCLEOTIDE SEQUENCE [LARGE SCALE GENOMIC DNA]</scope>
    <source>
        <strain evidence="2">F_SG_1</strain>
        <tissue evidence="2">Salivary glands</tissue>
    </source>
</reference>
<dbReference type="PANTHER" id="PTHR16212">
    <property type="entry name" value="FOCADHESIN FAMILY MEMBER"/>
    <property type="match status" value="1"/>
</dbReference>
<proteinExistence type="predicted"/>
<dbReference type="PANTHER" id="PTHR16212:SF4">
    <property type="entry name" value="FOCADHESIN"/>
    <property type="match status" value="1"/>
</dbReference>
<dbReference type="AlphaFoldDB" id="A0AAQ4DFI6"/>
<dbReference type="InterPro" id="IPR045163">
    <property type="entry name" value="Focadhesin/RST1"/>
</dbReference>
<accession>A0AAQ4DFI6</accession>
<dbReference type="Proteomes" id="UP001321473">
    <property type="component" value="Unassembled WGS sequence"/>
</dbReference>
<keyword evidence="3" id="KW-1185">Reference proteome</keyword>
<feature type="domain" description="DUF3730" evidence="1">
    <location>
        <begin position="470"/>
        <end position="690"/>
    </location>
</feature>
<name>A0AAQ4DFI6_AMBAM</name>
<gene>
    <name evidence="2" type="ORF">V5799_027507</name>
</gene>
<evidence type="ECO:0000313" key="2">
    <source>
        <dbReference type="EMBL" id="KAK8761226.1"/>
    </source>
</evidence>